<reference evidence="2" key="1">
    <citation type="submission" date="2020-09" db="EMBL/GenBank/DDBJ databases">
        <title>Whole genome shotgun sequence of Streptomyces cinnamonensis NBRC 15873.</title>
        <authorList>
            <person name="Komaki H."/>
            <person name="Tamura T."/>
        </authorList>
    </citation>
    <scope>NUCLEOTIDE SEQUENCE [LARGE SCALE GENOMIC DNA]</scope>
    <source>
        <strain evidence="2">NBRC 15873</strain>
    </source>
</reference>
<dbReference type="EMBL" id="BNDV01000007">
    <property type="protein sequence ID" value="GHI12350.1"/>
    <property type="molecule type" value="Genomic_DNA"/>
</dbReference>
<keyword evidence="2" id="KW-1185">Reference proteome</keyword>
<evidence type="ECO:0000313" key="2">
    <source>
        <dbReference type="Proteomes" id="UP000660554"/>
    </source>
</evidence>
<gene>
    <name evidence="1" type="ORF">Scinn_18130</name>
</gene>
<dbReference type="Proteomes" id="UP000660554">
    <property type="component" value="Unassembled WGS sequence"/>
</dbReference>
<comment type="caution">
    <text evidence="1">The sequence shown here is derived from an EMBL/GenBank/DDBJ whole genome shotgun (WGS) entry which is preliminary data.</text>
</comment>
<proteinExistence type="predicted"/>
<organism evidence="1 2">
    <name type="scientific">Streptomyces virginiae</name>
    <name type="common">Streptomyces cinnamonensis</name>
    <dbReference type="NCBI Taxonomy" id="1961"/>
    <lineage>
        <taxon>Bacteria</taxon>
        <taxon>Bacillati</taxon>
        <taxon>Actinomycetota</taxon>
        <taxon>Actinomycetes</taxon>
        <taxon>Kitasatosporales</taxon>
        <taxon>Streptomycetaceae</taxon>
        <taxon>Streptomyces</taxon>
    </lineage>
</organism>
<name>A0ABQ3NHU2_STRVG</name>
<sequence length="75" mass="7612">MTGTLSTFGAVATRRACAACSMTVIKAHSLAADLLPDCGVGPGNPIDAGIGKSVHGRLSELCHRLAGTSLCDRTE</sequence>
<accession>A0ABQ3NHU2</accession>
<evidence type="ECO:0000313" key="1">
    <source>
        <dbReference type="EMBL" id="GHI12350.1"/>
    </source>
</evidence>
<protein>
    <submittedName>
        <fullName evidence="1">Uncharacterized protein</fullName>
    </submittedName>
</protein>